<evidence type="ECO:0000256" key="3">
    <source>
        <dbReference type="ARBA" id="ARBA00004953"/>
    </source>
</evidence>
<proteinExistence type="inferred from homology"/>
<feature type="transmembrane region" description="Helical" evidence="11">
    <location>
        <begin position="166"/>
        <end position="183"/>
    </location>
</feature>
<evidence type="ECO:0000256" key="8">
    <source>
        <dbReference type="ARBA" id="ARBA00022692"/>
    </source>
</evidence>
<evidence type="ECO:0000256" key="7">
    <source>
        <dbReference type="ARBA" id="ARBA00022573"/>
    </source>
</evidence>
<dbReference type="GO" id="GO:0015420">
    <property type="term" value="F:ABC-type vitamin B12 transporter activity"/>
    <property type="evidence" value="ECO:0007669"/>
    <property type="project" value="UniProtKB-UniRule"/>
</dbReference>
<dbReference type="GO" id="GO:0009236">
    <property type="term" value="P:cobalamin biosynthetic process"/>
    <property type="evidence" value="ECO:0007669"/>
    <property type="project" value="UniProtKB-UniRule"/>
</dbReference>
<dbReference type="Pfam" id="PF03186">
    <property type="entry name" value="CobD_Cbib"/>
    <property type="match status" value="1"/>
</dbReference>
<evidence type="ECO:0000256" key="9">
    <source>
        <dbReference type="ARBA" id="ARBA00022989"/>
    </source>
</evidence>
<keyword evidence="13" id="KW-1185">Reference proteome</keyword>
<evidence type="ECO:0000256" key="10">
    <source>
        <dbReference type="ARBA" id="ARBA00023136"/>
    </source>
</evidence>
<dbReference type="PATRIC" id="fig|1502295.3.peg.1038"/>
<dbReference type="NCBIfam" id="NF002281">
    <property type="entry name" value="PRK01209.2-5"/>
    <property type="match status" value="1"/>
</dbReference>
<evidence type="ECO:0000313" key="13">
    <source>
        <dbReference type="Proteomes" id="UP000029387"/>
    </source>
</evidence>
<dbReference type="PANTHER" id="PTHR34308">
    <property type="entry name" value="COBALAMIN BIOSYNTHESIS PROTEIN CBIB"/>
    <property type="match status" value="1"/>
</dbReference>
<dbReference type="UniPathway" id="UPA00148"/>
<evidence type="ECO:0000256" key="6">
    <source>
        <dbReference type="ARBA" id="ARBA00022475"/>
    </source>
</evidence>
<gene>
    <name evidence="11 12" type="primary">cobD</name>
    <name evidence="12" type="ORF">AAA799P11_01076</name>
</gene>
<feature type="transmembrane region" description="Helical" evidence="11">
    <location>
        <begin position="84"/>
        <end position="104"/>
    </location>
</feature>
<dbReference type="AlphaFoldDB" id="A0A087RYF2"/>
<reference evidence="12 13" key="1">
    <citation type="submission" date="2014-06" db="EMBL/GenBank/DDBJ databases">
        <authorList>
            <person name="Ngugi D.K."/>
            <person name="Blom J."/>
            <person name="Alam I."/>
            <person name="Rashid M."/>
            <person name="Baalawi W."/>
            <person name="Zhang G."/>
            <person name="Hikmawan T."/>
            <person name="Guan Y."/>
            <person name="Antunes A."/>
            <person name="Siam R."/>
            <person name="El-Dorry H."/>
            <person name="Bajic V."/>
            <person name="Stingl U."/>
        </authorList>
    </citation>
    <scope>NUCLEOTIDE SEQUENCE [LARGE SCALE GENOMIC DNA]</scope>
    <source>
        <strain evidence="12">SCGC AAA799-P11</strain>
    </source>
</reference>
<accession>A0A087RYF2</accession>
<evidence type="ECO:0000256" key="5">
    <source>
        <dbReference type="ARBA" id="ARBA00016185"/>
    </source>
</evidence>
<keyword evidence="10 11" id="KW-0472">Membrane</keyword>
<dbReference type="InterPro" id="IPR004485">
    <property type="entry name" value="Cobalamin_biosynth_CobD/CbiB"/>
</dbReference>
<comment type="caution">
    <text evidence="12">The sequence shown here is derived from an EMBL/GenBank/DDBJ whole genome shotgun (WGS) entry which is preliminary data.</text>
</comment>
<evidence type="ECO:0000313" key="12">
    <source>
        <dbReference type="EMBL" id="KFM18506.1"/>
    </source>
</evidence>
<comment type="similarity">
    <text evidence="4 11">Belongs to the CobD/CbiB family.</text>
</comment>
<dbReference type="GO" id="GO:0048472">
    <property type="term" value="F:threonine-phosphate decarboxylase activity"/>
    <property type="evidence" value="ECO:0007669"/>
    <property type="project" value="InterPro"/>
</dbReference>
<dbReference type="PANTHER" id="PTHR34308:SF1">
    <property type="entry name" value="COBALAMIN BIOSYNTHESIS PROTEIN CBIB"/>
    <property type="match status" value="1"/>
</dbReference>
<dbReference type="EMBL" id="JOSZ01000017">
    <property type="protein sequence ID" value="KFM18506.1"/>
    <property type="molecule type" value="Genomic_DNA"/>
</dbReference>
<organism evidence="12 13">
    <name type="scientific">Marine Group I thaumarchaeote SCGC AAA799-P11</name>
    <dbReference type="NCBI Taxonomy" id="1502295"/>
    <lineage>
        <taxon>Archaea</taxon>
        <taxon>Nitrososphaerota</taxon>
        <taxon>Marine Group I</taxon>
    </lineage>
</organism>
<comment type="pathway">
    <text evidence="3 11">Cofactor biosynthesis; adenosylcobalamin biosynthesis.</text>
</comment>
<keyword evidence="12" id="KW-0436">Ligase</keyword>
<name>A0A087RYF2_9ARCH</name>
<evidence type="ECO:0000256" key="2">
    <source>
        <dbReference type="ARBA" id="ARBA00004651"/>
    </source>
</evidence>
<keyword evidence="7 11" id="KW-0169">Cobalamin biosynthesis</keyword>
<feature type="transmembrane region" description="Helical" evidence="11">
    <location>
        <begin position="53"/>
        <end position="72"/>
    </location>
</feature>
<dbReference type="NCBIfam" id="TIGR00380">
    <property type="entry name" value="cobal_cbiB"/>
    <property type="match status" value="1"/>
</dbReference>
<evidence type="ECO:0000256" key="1">
    <source>
        <dbReference type="ARBA" id="ARBA00003384"/>
    </source>
</evidence>
<comment type="caution">
    <text evidence="11">Lacks conserved residue(s) required for the propagation of feature annotation.</text>
</comment>
<keyword evidence="8 11" id="KW-0812">Transmembrane</keyword>
<protein>
    <recommendedName>
        <fullName evidence="5 11">Probable cobalamin biosynthesis protein CobD</fullName>
    </recommendedName>
</protein>
<dbReference type="Proteomes" id="UP000029387">
    <property type="component" value="Unassembled WGS sequence"/>
</dbReference>
<feature type="transmembrane region" description="Helical" evidence="11">
    <location>
        <begin position="300"/>
        <end position="321"/>
    </location>
</feature>
<keyword evidence="9 11" id="KW-1133">Transmembrane helix</keyword>
<evidence type="ECO:0000256" key="4">
    <source>
        <dbReference type="ARBA" id="ARBA00006263"/>
    </source>
</evidence>
<comment type="subcellular location">
    <subcellularLocation>
        <location evidence="2 11">Cell membrane</location>
        <topology evidence="2 11">Multi-pass membrane protein</topology>
    </subcellularLocation>
</comment>
<dbReference type="GO" id="GO:0016874">
    <property type="term" value="F:ligase activity"/>
    <property type="evidence" value="ECO:0007669"/>
    <property type="project" value="UniProtKB-KW"/>
</dbReference>
<comment type="function">
    <text evidence="1 11">Converts cobyric acid to cobinamide by the addition of aminopropanol on the F carboxylic group.</text>
</comment>
<sequence>MILESLIIVGFALVLDFAFGDPKNRYHPTAWIGGLIAKLTPLGQNQNQKLERVGGIFVVTIPVGIAVALLLILDYGISLLSTDWITLIVSVVVGALLLKTTIAIKGMEHYAIAVVESLEMDNLDSARENLSMIVKRNTSDLDKNHVISGVLESVSENTVDGITGPLFYYAIFGISGAFVYRVINTADSMIGYKNNIFKNLGWFAATCDTVLNYIPSRLTGLVMILSAALLQNNWKESYQIMIRDGKKTESPNAGYPMAALAGALGTKFEKVNHYKLGSGELTLTKEHVHAAISIMKLTSVLFFGIVTIPIITVLSLIGWWIHA</sequence>
<keyword evidence="6 11" id="KW-1003">Cell membrane</keyword>
<dbReference type="GO" id="GO:0005886">
    <property type="term" value="C:plasma membrane"/>
    <property type="evidence" value="ECO:0007669"/>
    <property type="project" value="UniProtKB-SubCell"/>
</dbReference>
<dbReference type="HAMAP" id="MF_00024">
    <property type="entry name" value="CobD_CbiB"/>
    <property type="match status" value="1"/>
</dbReference>
<evidence type="ECO:0000256" key="11">
    <source>
        <dbReference type="HAMAP-Rule" id="MF_00024"/>
    </source>
</evidence>